<evidence type="ECO:0000313" key="2">
    <source>
        <dbReference type="EMBL" id="KAF2802034.1"/>
    </source>
</evidence>
<name>A0A6A6Y205_9PEZI</name>
<reference evidence="4" key="3">
    <citation type="submission" date="2025-04" db="UniProtKB">
        <authorList>
            <consortium name="RefSeq"/>
        </authorList>
    </citation>
    <scope>IDENTIFICATION</scope>
    <source>
        <strain evidence="4">CBS 304.34</strain>
    </source>
</reference>
<dbReference type="Proteomes" id="UP000504636">
    <property type="component" value="Unplaced"/>
</dbReference>
<organism evidence="2">
    <name type="scientific">Mytilinidion resinicola</name>
    <dbReference type="NCBI Taxonomy" id="574789"/>
    <lineage>
        <taxon>Eukaryota</taxon>
        <taxon>Fungi</taxon>
        <taxon>Dikarya</taxon>
        <taxon>Ascomycota</taxon>
        <taxon>Pezizomycotina</taxon>
        <taxon>Dothideomycetes</taxon>
        <taxon>Pleosporomycetidae</taxon>
        <taxon>Mytilinidiales</taxon>
        <taxon>Mytilinidiaceae</taxon>
        <taxon>Mytilinidion</taxon>
    </lineage>
</organism>
<dbReference type="RefSeq" id="XP_033568998.1">
    <property type="nucleotide sequence ID" value="XM_033728671.1"/>
</dbReference>
<keyword evidence="1" id="KW-0732">Signal</keyword>
<accession>A0A6A6Y205</accession>
<evidence type="ECO:0008006" key="5">
    <source>
        <dbReference type="Google" id="ProtNLM"/>
    </source>
</evidence>
<reference evidence="4" key="2">
    <citation type="submission" date="2020-04" db="EMBL/GenBank/DDBJ databases">
        <authorList>
            <consortium name="NCBI Genome Project"/>
        </authorList>
    </citation>
    <scope>NUCLEOTIDE SEQUENCE</scope>
    <source>
        <strain evidence="4">CBS 304.34</strain>
    </source>
</reference>
<feature type="signal peptide" evidence="1">
    <location>
        <begin position="1"/>
        <end position="20"/>
    </location>
</feature>
<evidence type="ECO:0000256" key="1">
    <source>
        <dbReference type="SAM" id="SignalP"/>
    </source>
</evidence>
<proteinExistence type="predicted"/>
<dbReference type="EMBL" id="MU003726">
    <property type="protein sequence ID" value="KAF2802034.1"/>
    <property type="molecule type" value="Genomic_DNA"/>
</dbReference>
<evidence type="ECO:0000313" key="4">
    <source>
        <dbReference type="RefSeq" id="XP_033568998.1"/>
    </source>
</evidence>
<dbReference type="PROSITE" id="PS51257">
    <property type="entry name" value="PROKAR_LIPOPROTEIN"/>
    <property type="match status" value="1"/>
</dbReference>
<dbReference type="GeneID" id="54469564"/>
<dbReference type="AlphaFoldDB" id="A0A6A6Y205"/>
<gene>
    <name evidence="2 4" type="ORF">BDZ99DRAFT_577245</name>
</gene>
<keyword evidence="3" id="KW-1185">Reference proteome</keyword>
<feature type="chain" id="PRO_5044628814" description="Ecp2 effector protein domain-containing protein" evidence="1">
    <location>
        <begin position="21"/>
        <end position="204"/>
    </location>
</feature>
<reference evidence="2 4" key="1">
    <citation type="journal article" date="2020" name="Stud. Mycol.">
        <title>101 Dothideomycetes genomes: a test case for predicting lifestyles and emergence of pathogens.</title>
        <authorList>
            <person name="Haridas S."/>
            <person name="Albert R."/>
            <person name="Binder M."/>
            <person name="Bloem J."/>
            <person name="Labutti K."/>
            <person name="Salamov A."/>
            <person name="Andreopoulos B."/>
            <person name="Baker S."/>
            <person name="Barry K."/>
            <person name="Bills G."/>
            <person name="Bluhm B."/>
            <person name="Cannon C."/>
            <person name="Castanera R."/>
            <person name="Culley D."/>
            <person name="Daum C."/>
            <person name="Ezra D."/>
            <person name="Gonzalez J."/>
            <person name="Henrissat B."/>
            <person name="Kuo A."/>
            <person name="Liang C."/>
            <person name="Lipzen A."/>
            <person name="Lutzoni F."/>
            <person name="Magnuson J."/>
            <person name="Mondo S."/>
            <person name="Nolan M."/>
            <person name="Ohm R."/>
            <person name="Pangilinan J."/>
            <person name="Park H.-J."/>
            <person name="Ramirez L."/>
            <person name="Alfaro M."/>
            <person name="Sun H."/>
            <person name="Tritt A."/>
            <person name="Yoshinaga Y."/>
            <person name="Zwiers L.-H."/>
            <person name="Turgeon B."/>
            <person name="Goodwin S."/>
            <person name="Spatafora J."/>
            <person name="Crous P."/>
            <person name="Grigoriev I."/>
        </authorList>
    </citation>
    <scope>NUCLEOTIDE SEQUENCE</scope>
    <source>
        <strain evidence="2 4">CBS 304.34</strain>
    </source>
</reference>
<evidence type="ECO:0000313" key="3">
    <source>
        <dbReference type="Proteomes" id="UP000504636"/>
    </source>
</evidence>
<protein>
    <recommendedName>
        <fullName evidence="5">Ecp2 effector protein domain-containing protein</fullName>
    </recommendedName>
</protein>
<sequence>MRFTLLPVLAIGALTHQVTGTPVPSHAYAVGVACLEPNFGGEAMPLWLEGRFLCTNIASSTMYKNISSVAMSDKYSACQFFTVPDCPDSFERWEALGDLKYPAVPAQFDNTITSVACAAKTKKSTRGVQVEYPLQDEYAAHLYMGQNLSGDKLDIPVGNTCINLSDMFGDNAVRSLVVVKGNKCGFYELQRRWLRVWRGCQEHA</sequence>